<protein>
    <submittedName>
        <fullName evidence="1">Uncharacterized protein</fullName>
    </submittedName>
</protein>
<dbReference type="EMBL" id="KN727238">
    <property type="protein sequence ID" value="KIH66152.1"/>
    <property type="molecule type" value="Genomic_DNA"/>
</dbReference>
<gene>
    <name evidence="1" type="ORF">ANCDUO_03520</name>
</gene>
<accession>A0A0C2DTL8</accession>
<name>A0A0C2DTL8_9BILA</name>
<proteinExistence type="predicted"/>
<dbReference type="AlphaFoldDB" id="A0A0C2DTL8"/>
<evidence type="ECO:0000313" key="2">
    <source>
        <dbReference type="Proteomes" id="UP000054047"/>
    </source>
</evidence>
<organism evidence="1 2">
    <name type="scientific">Ancylostoma duodenale</name>
    <dbReference type="NCBI Taxonomy" id="51022"/>
    <lineage>
        <taxon>Eukaryota</taxon>
        <taxon>Metazoa</taxon>
        <taxon>Ecdysozoa</taxon>
        <taxon>Nematoda</taxon>
        <taxon>Chromadorea</taxon>
        <taxon>Rhabditida</taxon>
        <taxon>Rhabditina</taxon>
        <taxon>Rhabditomorpha</taxon>
        <taxon>Strongyloidea</taxon>
        <taxon>Ancylostomatidae</taxon>
        <taxon>Ancylostomatinae</taxon>
        <taxon>Ancylostoma</taxon>
    </lineage>
</organism>
<keyword evidence="2" id="KW-1185">Reference proteome</keyword>
<dbReference type="Proteomes" id="UP000054047">
    <property type="component" value="Unassembled WGS sequence"/>
</dbReference>
<reference evidence="1 2" key="1">
    <citation type="submission" date="2013-12" db="EMBL/GenBank/DDBJ databases">
        <title>Draft genome of the parsitic nematode Ancylostoma duodenale.</title>
        <authorList>
            <person name="Mitreva M."/>
        </authorList>
    </citation>
    <scope>NUCLEOTIDE SEQUENCE [LARGE SCALE GENOMIC DNA]</scope>
    <source>
        <strain evidence="1 2">Zhejiang</strain>
    </source>
</reference>
<evidence type="ECO:0000313" key="1">
    <source>
        <dbReference type="EMBL" id="KIH66152.1"/>
    </source>
</evidence>
<sequence length="77" mass="9018">MKTARRMAIRWMAPETIETFQYTQKSDVCNISKYLETWSIGWQMRSPELLSATSFLPRPQSRPHVVDFSSAFEANFN</sequence>